<protein>
    <submittedName>
        <fullName evidence="1">Uncharacterized protein</fullName>
    </submittedName>
</protein>
<evidence type="ECO:0000313" key="2">
    <source>
        <dbReference type="Proteomes" id="UP000887013"/>
    </source>
</evidence>
<sequence length="84" mass="9053">MQNSSPYSSWNVSAALDKPRDIKLSCSAFPVVTKTFSGEPSYMLDINSFNLCTSICMLCLKRAVNTAYGFVCSAELYAAPVIGG</sequence>
<dbReference type="Proteomes" id="UP000887013">
    <property type="component" value="Unassembled WGS sequence"/>
</dbReference>
<dbReference type="AlphaFoldDB" id="A0A8X6Q369"/>
<organism evidence="1 2">
    <name type="scientific">Nephila pilipes</name>
    <name type="common">Giant wood spider</name>
    <name type="synonym">Nephila maculata</name>
    <dbReference type="NCBI Taxonomy" id="299642"/>
    <lineage>
        <taxon>Eukaryota</taxon>
        <taxon>Metazoa</taxon>
        <taxon>Ecdysozoa</taxon>
        <taxon>Arthropoda</taxon>
        <taxon>Chelicerata</taxon>
        <taxon>Arachnida</taxon>
        <taxon>Araneae</taxon>
        <taxon>Araneomorphae</taxon>
        <taxon>Entelegynae</taxon>
        <taxon>Araneoidea</taxon>
        <taxon>Nephilidae</taxon>
        <taxon>Nephila</taxon>
    </lineage>
</organism>
<reference evidence="1" key="1">
    <citation type="submission" date="2020-08" db="EMBL/GenBank/DDBJ databases">
        <title>Multicomponent nature underlies the extraordinary mechanical properties of spider dragline silk.</title>
        <authorList>
            <person name="Kono N."/>
            <person name="Nakamura H."/>
            <person name="Mori M."/>
            <person name="Yoshida Y."/>
            <person name="Ohtoshi R."/>
            <person name="Malay A.D."/>
            <person name="Moran D.A.P."/>
            <person name="Tomita M."/>
            <person name="Numata K."/>
            <person name="Arakawa K."/>
        </authorList>
    </citation>
    <scope>NUCLEOTIDE SEQUENCE</scope>
</reference>
<name>A0A8X6Q369_NEPPI</name>
<evidence type="ECO:0000313" key="1">
    <source>
        <dbReference type="EMBL" id="GFU03374.1"/>
    </source>
</evidence>
<accession>A0A8X6Q369</accession>
<gene>
    <name evidence="1" type="ORF">NPIL_632891</name>
</gene>
<dbReference type="EMBL" id="BMAW01123466">
    <property type="protein sequence ID" value="GFU03374.1"/>
    <property type="molecule type" value="Genomic_DNA"/>
</dbReference>
<proteinExistence type="predicted"/>
<comment type="caution">
    <text evidence="1">The sequence shown here is derived from an EMBL/GenBank/DDBJ whole genome shotgun (WGS) entry which is preliminary data.</text>
</comment>
<keyword evidence="2" id="KW-1185">Reference proteome</keyword>